<name>A0A2A4YMT0_UNCAE</name>
<organism evidence="1 2">
    <name type="scientific">Aerophobetes bacterium</name>
    <dbReference type="NCBI Taxonomy" id="2030807"/>
    <lineage>
        <taxon>Bacteria</taxon>
        <taxon>Candidatus Aerophobota</taxon>
    </lineage>
</organism>
<dbReference type="EMBL" id="NVUU01000013">
    <property type="protein sequence ID" value="PCI95625.1"/>
    <property type="molecule type" value="Genomic_DNA"/>
</dbReference>
<protein>
    <submittedName>
        <fullName evidence="1">Uncharacterized protein</fullName>
    </submittedName>
</protein>
<proteinExistence type="predicted"/>
<gene>
    <name evidence="1" type="ORF">COB11_01715</name>
</gene>
<dbReference type="AlphaFoldDB" id="A0A2A4YMT0"/>
<sequence length="112" mass="12540">MSYNAGSFILSLEEYSENPDNQAIVSLDEGGYTSLDVLYACMTGLVLEPTLPGMVPALIESELPKKLSELESLRVKNALKAVYKNIRKEFRKDFSKKVEDSAIEISEDDLLY</sequence>
<dbReference type="Proteomes" id="UP000217838">
    <property type="component" value="Unassembled WGS sequence"/>
</dbReference>
<evidence type="ECO:0000313" key="2">
    <source>
        <dbReference type="Proteomes" id="UP000217838"/>
    </source>
</evidence>
<accession>A0A2A4YMT0</accession>
<evidence type="ECO:0000313" key="1">
    <source>
        <dbReference type="EMBL" id="PCI95625.1"/>
    </source>
</evidence>
<reference evidence="2" key="1">
    <citation type="submission" date="2017-08" db="EMBL/GenBank/DDBJ databases">
        <title>A dynamic microbial community with high functional redundancy inhabits the cold, oxic subseafloor aquifer.</title>
        <authorList>
            <person name="Tully B.J."/>
            <person name="Wheat C.G."/>
            <person name="Glazer B.T."/>
            <person name="Huber J.A."/>
        </authorList>
    </citation>
    <scope>NUCLEOTIDE SEQUENCE [LARGE SCALE GENOMIC DNA]</scope>
</reference>
<comment type="caution">
    <text evidence="1">The sequence shown here is derived from an EMBL/GenBank/DDBJ whole genome shotgun (WGS) entry which is preliminary data.</text>
</comment>